<feature type="domain" description="Luciferase-like" evidence="3">
    <location>
        <begin position="5"/>
        <end position="303"/>
    </location>
</feature>
<evidence type="ECO:0000313" key="5">
    <source>
        <dbReference type="Proteomes" id="UP000246077"/>
    </source>
</evidence>
<gene>
    <name evidence="4" type="ORF">DKG75_21030</name>
</gene>
<dbReference type="InterPro" id="IPR036661">
    <property type="entry name" value="Luciferase-like_sf"/>
</dbReference>
<dbReference type="Proteomes" id="UP000246077">
    <property type="component" value="Unassembled WGS sequence"/>
</dbReference>
<evidence type="ECO:0000259" key="3">
    <source>
        <dbReference type="Pfam" id="PF00296"/>
    </source>
</evidence>
<dbReference type="PANTHER" id="PTHR30137">
    <property type="entry name" value="LUCIFERASE-LIKE MONOOXYGENASE"/>
    <property type="match status" value="1"/>
</dbReference>
<comment type="caution">
    <text evidence="4">The sequence shown here is derived from an EMBL/GenBank/DDBJ whole genome shotgun (WGS) entry which is preliminary data.</text>
</comment>
<dbReference type="Pfam" id="PF00296">
    <property type="entry name" value="Bac_luciferase"/>
    <property type="match status" value="1"/>
</dbReference>
<dbReference type="GO" id="GO:0016705">
    <property type="term" value="F:oxidoreductase activity, acting on paired donors, with incorporation or reduction of molecular oxygen"/>
    <property type="evidence" value="ECO:0007669"/>
    <property type="project" value="InterPro"/>
</dbReference>
<dbReference type="FunFam" id="3.20.20.30:FF:000002">
    <property type="entry name" value="LLM class flavin-dependent oxidoreductase"/>
    <property type="match status" value="1"/>
</dbReference>
<dbReference type="NCBIfam" id="TIGR03558">
    <property type="entry name" value="oxido_grp_1"/>
    <property type="match status" value="1"/>
</dbReference>
<dbReference type="GO" id="GO:0005829">
    <property type="term" value="C:cytosol"/>
    <property type="evidence" value="ECO:0007669"/>
    <property type="project" value="TreeGrafter"/>
</dbReference>
<dbReference type="InterPro" id="IPR019949">
    <property type="entry name" value="CmoO-like"/>
</dbReference>
<dbReference type="OrthoDB" id="9780518at2"/>
<evidence type="ECO:0000256" key="1">
    <source>
        <dbReference type="ARBA" id="ARBA00007789"/>
    </source>
</evidence>
<dbReference type="EMBL" id="QGLF01000007">
    <property type="protein sequence ID" value="PWR18025.1"/>
    <property type="molecule type" value="Genomic_DNA"/>
</dbReference>
<dbReference type="PANTHER" id="PTHR30137:SF20">
    <property type="entry name" value="N-ACETYL-S-ALKYLCYSTEINE MONOOXYGENASE"/>
    <property type="match status" value="1"/>
</dbReference>
<dbReference type="InterPro" id="IPR050766">
    <property type="entry name" value="Bact_Lucif_Oxidored"/>
</dbReference>
<dbReference type="InterPro" id="IPR011251">
    <property type="entry name" value="Luciferase-like_dom"/>
</dbReference>
<evidence type="ECO:0000313" key="4">
    <source>
        <dbReference type="EMBL" id="PWR18025.1"/>
    </source>
</evidence>
<sequence>MAPVFSILDQSPIRAGGTPAQAVAETVELAKLGDRLGYHRFWCAEHHASAAFAGSAPEVLISHLAAVTRRIRVGSGGVMLSHYAPLKVAEAFRMLETLYPGRIDLGLGRAPGGDHVAAAALRVGPQAYGPEVFPELLVDLCGFLRGSLAAGHPFARVRAQPQGQGMPDLWLLGSGGDSAAYAGALGAGFAYAHFINPDNLRSALEAYRRSFRPGLNDRPRVMLAVFALAADSAAEARHLARTRDLWVLNLLAGRDIPFPDPDSFDPAALPEEARRRLDLMAARGIAGPGDEVRTRLHEMAETAGAEEVMVVTITHDFAARCRSYELLAPPA</sequence>
<dbReference type="SUPFAM" id="SSF51679">
    <property type="entry name" value="Bacterial luciferase-like"/>
    <property type="match status" value="1"/>
</dbReference>
<protein>
    <recommendedName>
        <fullName evidence="2">Luciferase-like monooxygenase</fullName>
    </recommendedName>
</protein>
<reference evidence="5" key="1">
    <citation type="submission" date="2018-05" db="EMBL/GenBank/DDBJ databases">
        <title>Zavarzinia sp. HR-AS.</title>
        <authorList>
            <person name="Lee Y."/>
            <person name="Jeon C.O."/>
        </authorList>
    </citation>
    <scope>NUCLEOTIDE SEQUENCE [LARGE SCALE GENOMIC DNA]</scope>
    <source>
        <strain evidence="5">DSM 1231</strain>
    </source>
</reference>
<evidence type="ECO:0000256" key="2">
    <source>
        <dbReference type="ARBA" id="ARBA00074555"/>
    </source>
</evidence>
<keyword evidence="5" id="KW-1185">Reference proteome</keyword>
<dbReference type="RefSeq" id="WP_109923159.1">
    <property type="nucleotide sequence ID" value="NZ_QGLF01000007.1"/>
</dbReference>
<name>A0A317DYT1_9PROT</name>
<proteinExistence type="predicted"/>
<comment type="similarity">
    <text evidence="1">To bacterial alkanal monooxygenase alpha and beta chains.</text>
</comment>
<dbReference type="AlphaFoldDB" id="A0A317DYT1"/>
<accession>A0A317DYT1</accession>
<dbReference type="Gene3D" id="3.20.20.30">
    <property type="entry name" value="Luciferase-like domain"/>
    <property type="match status" value="1"/>
</dbReference>
<organism evidence="4 5">
    <name type="scientific">Zavarzinia compransoris</name>
    <dbReference type="NCBI Taxonomy" id="1264899"/>
    <lineage>
        <taxon>Bacteria</taxon>
        <taxon>Pseudomonadati</taxon>
        <taxon>Pseudomonadota</taxon>
        <taxon>Alphaproteobacteria</taxon>
        <taxon>Rhodospirillales</taxon>
        <taxon>Zavarziniaceae</taxon>
        <taxon>Zavarzinia</taxon>
    </lineage>
</organism>